<organism evidence="1 2">
    <name type="scientific">Apiospora phragmitis</name>
    <dbReference type="NCBI Taxonomy" id="2905665"/>
    <lineage>
        <taxon>Eukaryota</taxon>
        <taxon>Fungi</taxon>
        <taxon>Dikarya</taxon>
        <taxon>Ascomycota</taxon>
        <taxon>Pezizomycotina</taxon>
        <taxon>Sordariomycetes</taxon>
        <taxon>Xylariomycetidae</taxon>
        <taxon>Amphisphaeriales</taxon>
        <taxon>Apiosporaceae</taxon>
        <taxon>Apiospora</taxon>
    </lineage>
</organism>
<sequence>MPQWRCWTTSSSCRRGTDFPASAGGSPGHIKRQLWAGLDAQQGLRLCRHLVFLEDPWRLPELRMLREPDWPLAPFRTAGHCATCLTDYTFALRCDREGPGFEITTYHQLGACRMPDDWMWQCFVGNMLPPGVIVARQHFARKRLPPGWGVTRQQYIDTDYPPGAVMERWDLGRAAEERRMAEALVRLGLLRG</sequence>
<evidence type="ECO:0000313" key="1">
    <source>
        <dbReference type="EMBL" id="KAK8070281.1"/>
    </source>
</evidence>
<gene>
    <name evidence="1" type="ORF">PG994_006897</name>
</gene>
<protein>
    <submittedName>
        <fullName evidence="1">F-box domain-containing protein</fullName>
    </submittedName>
</protein>
<evidence type="ECO:0000313" key="2">
    <source>
        <dbReference type="Proteomes" id="UP001480595"/>
    </source>
</evidence>
<proteinExistence type="predicted"/>
<reference evidence="1 2" key="1">
    <citation type="submission" date="2023-01" db="EMBL/GenBank/DDBJ databases">
        <title>Analysis of 21 Apiospora genomes using comparative genomics revels a genus with tremendous synthesis potential of carbohydrate active enzymes and secondary metabolites.</title>
        <authorList>
            <person name="Sorensen T."/>
        </authorList>
    </citation>
    <scope>NUCLEOTIDE SEQUENCE [LARGE SCALE GENOMIC DNA]</scope>
    <source>
        <strain evidence="1 2">CBS 135458</strain>
    </source>
</reference>
<keyword evidence="2" id="KW-1185">Reference proteome</keyword>
<comment type="caution">
    <text evidence="1">The sequence shown here is derived from an EMBL/GenBank/DDBJ whole genome shotgun (WGS) entry which is preliminary data.</text>
</comment>
<accession>A0ABR1VJ19</accession>
<dbReference type="EMBL" id="JAQQWL010000006">
    <property type="protein sequence ID" value="KAK8070281.1"/>
    <property type="molecule type" value="Genomic_DNA"/>
</dbReference>
<dbReference type="Proteomes" id="UP001480595">
    <property type="component" value="Unassembled WGS sequence"/>
</dbReference>
<dbReference type="RefSeq" id="XP_066717575.1">
    <property type="nucleotide sequence ID" value="XM_066858306.1"/>
</dbReference>
<name>A0ABR1VJ19_9PEZI</name>
<dbReference type="GeneID" id="92091369"/>